<feature type="transmembrane region" description="Helical" evidence="1">
    <location>
        <begin position="189"/>
        <end position="209"/>
    </location>
</feature>
<dbReference type="Proteomes" id="UP000659344">
    <property type="component" value="Unassembled WGS sequence"/>
</dbReference>
<keyword evidence="1" id="KW-0812">Transmembrane</keyword>
<feature type="transmembrane region" description="Helical" evidence="1">
    <location>
        <begin position="119"/>
        <end position="143"/>
    </location>
</feature>
<gene>
    <name evidence="2" type="ORF">GCM10008013_33970</name>
</gene>
<feature type="transmembrane region" description="Helical" evidence="1">
    <location>
        <begin position="313"/>
        <end position="337"/>
    </location>
</feature>
<proteinExistence type="predicted"/>
<protein>
    <recommendedName>
        <fullName evidence="4">ABC-2 type transport system permease protein</fullName>
    </recommendedName>
</protein>
<evidence type="ECO:0000313" key="2">
    <source>
        <dbReference type="EMBL" id="GGH30716.1"/>
    </source>
</evidence>
<feature type="transmembrane region" description="Helical" evidence="1">
    <location>
        <begin position="431"/>
        <end position="453"/>
    </location>
</feature>
<keyword evidence="3" id="KW-1185">Reference proteome</keyword>
<feature type="transmembrane region" description="Helical" evidence="1">
    <location>
        <begin position="357"/>
        <end position="380"/>
    </location>
</feature>
<feature type="transmembrane region" description="Helical" evidence="1">
    <location>
        <begin position="246"/>
        <end position="267"/>
    </location>
</feature>
<evidence type="ECO:0008006" key="4">
    <source>
        <dbReference type="Google" id="ProtNLM"/>
    </source>
</evidence>
<reference evidence="3" key="1">
    <citation type="journal article" date="2019" name="Int. J. Syst. Evol. Microbiol.">
        <title>The Global Catalogue of Microorganisms (GCM) 10K type strain sequencing project: providing services to taxonomists for standard genome sequencing and annotation.</title>
        <authorList>
            <consortium name="The Broad Institute Genomics Platform"/>
            <consortium name="The Broad Institute Genome Sequencing Center for Infectious Disease"/>
            <person name="Wu L."/>
            <person name="Ma J."/>
        </authorList>
    </citation>
    <scope>NUCLEOTIDE SEQUENCE [LARGE SCALE GENOMIC DNA]</scope>
    <source>
        <strain evidence="3">CGMCC 1.12769</strain>
    </source>
</reference>
<feature type="transmembrane region" description="Helical" evidence="1">
    <location>
        <begin position="33"/>
        <end position="58"/>
    </location>
</feature>
<evidence type="ECO:0000256" key="1">
    <source>
        <dbReference type="SAM" id="Phobius"/>
    </source>
</evidence>
<name>A0ABQ1YLJ1_9BACL</name>
<feature type="transmembrane region" description="Helical" evidence="1">
    <location>
        <begin position="70"/>
        <end position="98"/>
    </location>
</feature>
<keyword evidence="1" id="KW-0472">Membrane</keyword>
<keyword evidence="1" id="KW-1133">Transmembrane helix</keyword>
<evidence type="ECO:0000313" key="3">
    <source>
        <dbReference type="Proteomes" id="UP000659344"/>
    </source>
</evidence>
<accession>A0ABQ1YLJ1</accession>
<organism evidence="2 3">
    <name type="scientific">Paenibacillus segetis</name>
    <dbReference type="NCBI Taxonomy" id="1325360"/>
    <lineage>
        <taxon>Bacteria</taxon>
        <taxon>Bacillati</taxon>
        <taxon>Bacillota</taxon>
        <taxon>Bacilli</taxon>
        <taxon>Bacillales</taxon>
        <taxon>Paenibacillaceae</taxon>
        <taxon>Paenibacillus</taxon>
    </lineage>
</organism>
<sequence>MINIWRLTKLQLLSSFGLNKALHARDMKERRKLLLLSIAILIGVSMIAVASFGYSYMMALTFEQLGRMDLLLAIMMAVTSLIALFTTVYKASGVLFGFKDYDLVMSLPIKTSHVVASRVLQLYVLNLFFTLIVMVPAGAVYVIKVNPESVYYLFFLMTLLFIPLVPIIAATIIGSLISWISSRFKASRMVSIVLTFAVIIVFMVGSFRMNGNEQVLADMGTGLGDMIFKLYPLTSMYVDAVCSYQIGSFLLFIAISVITFMLFTIILGSKFKVIHTGLTTSHTSNRYQMKSLKASSPFFALYRKELRRYIGSTMYVLNTGIGMVLLLAMSISLLFIGSEQLGQLIDMPQLSTLLTTLAPLFVSVFVAMSCTTSCSISLEGKNVWILKSSPVPKQTILLSKIAVNLTVTLPIVAVSCVLLMISLHTGWMESLLLLVIPMIYACFLAIAGVLVNLKLPNLEWTNEVAVVKQSASVMVSMLIGLVSIVIPVGLSLLLSSINGNIILLGIGLIMIVVCAMMYRYLKIKGEQLFQSI</sequence>
<dbReference type="EMBL" id="BMFT01000002">
    <property type="protein sequence ID" value="GGH30716.1"/>
    <property type="molecule type" value="Genomic_DNA"/>
</dbReference>
<feature type="transmembrane region" description="Helical" evidence="1">
    <location>
        <begin position="401"/>
        <end position="425"/>
    </location>
</feature>
<comment type="caution">
    <text evidence="2">The sequence shown here is derived from an EMBL/GenBank/DDBJ whole genome shotgun (WGS) entry which is preliminary data.</text>
</comment>
<feature type="transmembrane region" description="Helical" evidence="1">
    <location>
        <begin position="149"/>
        <end position="177"/>
    </location>
</feature>
<dbReference type="RefSeq" id="WP_188541051.1">
    <property type="nucleotide sequence ID" value="NZ_BMFT01000002.1"/>
</dbReference>
<feature type="transmembrane region" description="Helical" evidence="1">
    <location>
        <begin position="501"/>
        <end position="521"/>
    </location>
</feature>
<feature type="transmembrane region" description="Helical" evidence="1">
    <location>
        <begin position="473"/>
        <end position="495"/>
    </location>
</feature>